<dbReference type="CDD" id="cd07018">
    <property type="entry name" value="S49_SppA_67K_type"/>
    <property type="match status" value="1"/>
</dbReference>
<organism evidence="9 10">
    <name type="scientific">Candidatus Electronema aureum</name>
    <dbReference type="NCBI Taxonomy" id="2005002"/>
    <lineage>
        <taxon>Bacteria</taxon>
        <taxon>Pseudomonadati</taxon>
        <taxon>Thermodesulfobacteriota</taxon>
        <taxon>Desulfobulbia</taxon>
        <taxon>Desulfobulbales</taxon>
        <taxon>Desulfobulbaceae</taxon>
        <taxon>Candidatus Electronema</taxon>
    </lineage>
</organism>
<evidence type="ECO:0000256" key="1">
    <source>
        <dbReference type="ARBA" id="ARBA00004370"/>
    </source>
</evidence>
<dbReference type="EMBL" id="NQJD01000004">
    <property type="protein sequence ID" value="TAA75671.1"/>
    <property type="molecule type" value="Genomic_DNA"/>
</dbReference>
<dbReference type="GO" id="GO:0006465">
    <property type="term" value="P:signal peptide processing"/>
    <property type="evidence" value="ECO:0007669"/>
    <property type="project" value="InterPro"/>
</dbReference>
<keyword evidence="6" id="KW-0472">Membrane</keyword>
<gene>
    <name evidence="9" type="ORF">CDV28_10412</name>
</gene>
<comment type="similarity">
    <text evidence="2">Belongs to the peptidase S49 family.</text>
</comment>
<feature type="domain" description="Peptidase S49" evidence="8">
    <location>
        <begin position="363"/>
        <end position="512"/>
    </location>
</feature>
<dbReference type="NCBIfam" id="TIGR00706">
    <property type="entry name" value="SppA_dom"/>
    <property type="match status" value="1"/>
</dbReference>
<comment type="caution">
    <text evidence="9">The sequence shown here is derived from an EMBL/GenBank/DDBJ whole genome shotgun (WGS) entry which is preliminary data.</text>
</comment>
<dbReference type="InterPro" id="IPR002142">
    <property type="entry name" value="Peptidase_S49"/>
</dbReference>
<name>A0A521G480_9BACT</name>
<dbReference type="Pfam" id="PF01343">
    <property type="entry name" value="Peptidase_S49"/>
    <property type="match status" value="2"/>
</dbReference>
<sequence>MLIFGASSLYRQAQPIIVPNGSALVLAPHGSILEKRPPLNPAKEIVSLLNRTPEKKELLLQDIISGIRAAANDQRIKLLVIAPDRLEQAGLNQLRDIGQAVQQFRATGKRVIATADTYSQGQYYLAAWSDEIYLNPMGSVDLQGFGIFNLYLRELLDKLEITFHIFRVGDFKAAVEPLLRKDMSPEAKENNRRWLTSMWEGYCRDIAAQRRISPQTLNDAVNRLAENMEAAGGDSALMAQNSKLVDGLKTQAELRDYLRSLVGDSDKDEEGFKQIDFADYLNAVGSSYSKPLANQDRIAILTAQGNIVYGEGDEGQIGSGDVASQLRKLRKDTHVKAVVLRIDSGGGSAFASEVIRQELLLTRKAGKPIVISMGSAAASGGYWIAADADRVFASPYTITGSIGIFGAFPTLEKTIAKAGIFSDGIGTTDLAGAGSIVRPLPEAFSRAMQSQIELGYRRFIDIVANGRKMNREDVEKIAGGRIWDGAAAFELGLTDKLGSLEDAVAAAAEMVGLPADRASYVEKEESSAELLLRSLHSTRTALPLGASSPLLTRAGQFINRLTLQYNFLFQGDPQNMYSHCLLPLSVLLF</sequence>
<keyword evidence="10" id="KW-1185">Reference proteome</keyword>
<dbReference type="CDD" id="cd07023">
    <property type="entry name" value="S49_Sppa_N_C"/>
    <property type="match status" value="1"/>
</dbReference>
<keyword evidence="4 9" id="KW-0378">Hydrolase</keyword>
<dbReference type="AlphaFoldDB" id="A0A521G480"/>
<dbReference type="NCBIfam" id="TIGR00705">
    <property type="entry name" value="SppA_67K"/>
    <property type="match status" value="1"/>
</dbReference>
<dbReference type="Gene3D" id="3.90.226.10">
    <property type="entry name" value="2-enoyl-CoA Hydratase, Chain A, domain 1"/>
    <property type="match status" value="3"/>
</dbReference>
<feature type="domain" description="Peptidase S49" evidence="8">
    <location>
        <begin position="104"/>
        <end position="259"/>
    </location>
</feature>
<feature type="active site" description="Nucleophile" evidence="7">
    <location>
        <position position="379"/>
    </location>
</feature>
<evidence type="ECO:0000313" key="10">
    <source>
        <dbReference type="Proteomes" id="UP000316238"/>
    </source>
</evidence>
<accession>A0A521G480</accession>
<dbReference type="InterPro" id="IPR047217">
    <property type="entry name" value="S49_SppA_67K_type_N"/>
</dbReference>
<dbReference type="InterPro" id="IPR047272">
    <property type="entry name" value="S49_SppA_C"/>
</dbReference>
<evidence type="ECO:0000313" key="9">
    <source>
        <dbReference type="EMBL" id="TAA75671.1"/>
    </source>
</evidence>
<dbReference type="GO" id="GO:0016020">
    <property type="term" value="C:membrane"/>
    <property type="evidence" value="ECO:0007669"/>
    <property type="project" value="UniProtKB-SubCell"/>
</dbReference>
<dbReference type="InterPro" id="IPR004635">
    <property type="entry name" value="Pept_S49_SppA"/>
</dbReference>
<feature type="active site" description="Proton donor/acceptor" evidence="7">
    <location>
        <position position="172"/>
    </location>
</feature>
<evidence type="ECO:0000256" key="3">
    <source>
        <dbReference type="ARBA" id="ARBA00022670"/>
    </source>
</evidence>
<reference evidence="9" key="1">
    <citation type="submission" date="2017-07" db="EMBL/GenBank/DDBJ databases">
        <title>The cable genome - Insights into the physiology and evolution of filamentous bacteria capable of sulfide oxidation via long distance electron transfer.</title>
        <authorList>
            <person name="Thorup C."/>
            <person name="Bjerg J.T."/>
            <person name="Schreiber L."/>
            <person name="Nielsen L.P."/>
            <person name="Kjeldsen K.U."/>
            <person name="Boesen T."/>
            <person name="Boggild A."/>
            <person name="Meysman F."/>
            <person name="Geelhoed J."/>
            <person name="Schramm A."/>
        </authorList>
    </citation>
    <scope>NUCLEOTIDE SEQUENCE [LARGE SCALE GENOMIC DNA]</scope>
    <source>
        <strain evidence="9">GS</strain>
    </source>
</reference>
<dbReference type="EC" id="3.4.21.-" evidence="9"/>
<dbReference type="PANTHER" id="PTHR33209:SF1">
    <property type="entry name" value="PEPTIDASE S49 DOMAIN-CONTAINING PROTEIN"/>
    <property type="match status" value="1"/>
</dbReference>
<evidence type="ECO:0000256" key="4">
    <source>
        <dbReference type="ARBA" id="ARBA00022801"/>
    </source>
</evidence>
<dbReference type="InterPro" id="IPR029045">
    <property type="entry name" value="ClpP/crotonase-like_dom_sf"/>
</dbReference>
<evidence type="ECO:0000256" key="5">
    <source>
        <dbReference type="ARBA" id="ARBA00022825"/>
    </source>
</evidence>
<dbReference type="Proteomes" id="UP000316238">
    <property type="component" value="Unassembled WGS sequence"/>
</dbReference>
<evidence type="ECO:0000259" key="8">
    <source>
        <dbReference type="Pfam" id="PF01343"/>
    </source>
</evidence>
<evidence type="ECO:0000256" key="2">
    <source>
        <dbReference type="ARBA" id="ARBA00008683"/>
    </source>
</evidence>
<evidence type="ECO:0000256" key="6">
    <source>
        <dbReference type="ARBA" id="ARBA00023136"/>
    </source>
</evidence>
<dbReference type="PIRSF" id="PIRSF001217">
    <property type="entry name" value="Protease_4_SppA"/>
    <property type="match status" value="1"/>
</dbReference>
<comment type="subcellular location">
    <subcellularLocation>
        <location evidence="1">Membrane</location>
    </subcellularLocation>
</comment>
<keyword evidence="3 9" id="KW-0645">Protease</keyword>
<dbReference type="PANTHER" id="PTHR33209">
    <property type="entry name" value="PROTEASE 4"/>
    <property type="match status" value="1"/>
</dbReference>
<dbReference type="GO" id="GO:0008236">
    <property type="term" value="F:serine-type peptidase activity"/>
    <property type="evidence" value="ECO:0007669"/>
    <property type="project" value="UniProtKB-KW"/>
</dbReference>
<dbReference type="InterPro" id="IPR004634">
    <property type="entry name" value="Pept_S49_pIV"/>
</dbReference>
<evidence type="ECO:0000256" key="7">
    <source>
        <dbReference type="PIRSR" id="PIRSR001217-1"/>
    </source>
</evidence>
<proteinExistence type="inferred from homology"/>
<dbReference type="Gene3D" id="6.20.330.10">
    <property type="match status" value="1"/>
</dbReference>
<protein>
    <submittedName>
        <fullName evidence="9">Protease-4</fullName>
        <ecNumber evidence="9">3.4.21.-</ecNumber>
    </submittedName>
</protein>
<keyword evidence="5" id="KW-0720">Serine protease</keyword>
<dbReference type="SUPFAM" id="SSF52096">
    <property type="entry name" value="ClpP/crotonase"/>
    <property type="match status" value="2"/>
</dbReference>